<gene>
    <name evidence="1" type="ORF">JCM9140_3053</name>
</gene>
<dbReference type="AlphaFoldDB" id="W4Q5I5"/>
<dbReference type="Proteomes" id="UP000018890">
    <property type="component" value="Unassembled WGS sequence"/>
</dbReference>
<accession>W4Q5I5</accession>
<reference evidence="1" key="1">
    <citation type="journal article" date="2014" name="Genome Announc.">
        <title>Draft Genome Sequences of Three Alkaliphilic Bacillus Strains, Bacillus wakoensis JCM 9140T, Bacillus akibai JCM 9157T, and Bacillus hemicellulosilyticus JCM 9152T.</title>
        <authorList>
            <person name="Yuki M."/>
            <person name="Oshima K."/>
            <person name="Suda W."/>
            <person name="Oshida Y."/>
            <person name="Kitamura K."/>
            <person name="Iida T."/>
            <person name="Hattori M."/>
            <person name="Ohkuma M."/>
        </authorList>
    </citation>
    <scope>NUCLEOTIDE SEQUENCE [LARGE SCALE GENOMIC DNA]</scope>
    <source>
        <strain evidence="1">JCM 9140</strain>
    </source>
</reference>
<keyword evidence="2" id="KW-1185">Reference proteome</keyword>
<dbReference type="Pfam" id="PF12438">
    <property type="entry name" value="DUF3679"/>
    <property type="match status" value="1"/>
</dbReference>
<organism evidence="1 2">
    <name type="scientific">Halalkalibacter wakoensis JCM 9140</name>
    <dbReference type="NCBI Taxonomy" id="1236970"/>
    <lineage>
        <taxon>Bacteria</taxon>
        <taxon>Bacillati</taxon>
        <taxon>Bacillota</taxon>
        <taxon>Bacilli</taxon>
        <taxon>Bacillales</taxon>
        <taxon>Bacillaceae</taxon>
        <taxon>Halalkalibacter</taxon>
    </lineage>
</organism>
<proteinExistence type="predicted"/>
<dbReference type="RefSeq" id="WP_034747380.1">
    <property type="nucleotide sequence ID" value="NZ_BAUT01000036.1"/>
</dbReference>
<dbReference type="OrthoDB" id="2943599at2"/>
<evidence type="ECO:0000313" key="2">
    <source>
        <dbReference type="Proteomes" id="UP000018890"/>
    </source>
</evidence>
<sequence>MKKLVVKGSFIGIILLLGALFGVQMMNEHLGVSQPVPLQNENNEEVKNEIEQPKKNELVEKRQQVEDVGRFNFFSDLGNHIAGGFNYISRAVLSQIMSFVDNVLNG</sequence>
<dbReference type="EMBL" id="BAUT01000036">
    <property type="protein sequence ID" value="GAE26943.1"/>
    <property type="molecule type" value="Genomic_DNA"/>
</dbReference>
<comment type="caution">
    <text evidence="1">The sequence shown here is derived from an EMBL/GenBank/DDBJ whole genome shotgun (WGS) entry which is preliminary data.</text>
</comment>
<name>W4Q5I5_9BACI</name>
<evidence type="ECO:0000313" key="1">
    <source>
        <dbReference type="EMBL" id="GAE26943.1"/>
    </source>
</evidence>
<dbReference type="InterPro" id="IPR020534">
    <property type="entry name" value="Uncharacterised_YqxA"/>
</dbReference>
<protein>
    <submittedName>
        <fullName evidence="1">Uncharacterized protein</fullName>
    </submittedName>
</protein>